<reference evidence="2" key="3">
    <citation type="submission" date="2021-05" db="UniProtKB">
        <authorList>
            <consortium name="EnsemblPlants"/>
        </authorList>
    </citation>
    <scope>IDENTIFICATION</scope>
    <source>
        <strain evidence="2">cv. B73</strain>
    </source>
</reference>
<dbReference type="EnsemblPlants" id="Zm00001eb115430_T001">
    <property type="protein sequence ID" value="Zm00001eb115430_P001"/>
    <property type="gene ID" value="Zm00001eb115430"/>
</dbReference>
<name>A0A804MVU8_MAIZE</name>
<feature type="region of interest" description="Disordered" evidence="1">
    <location>
        <begin position="1"/>
        <end position="104"/>
    </location>
</feature>
<dbReference type="Proteomes" id="UP000007305">
    <property type="component" value="Chromosome 2"/>
</dbReference>
<dbReference type="Gramene" id="Zm00001eb115430_T001">
    <property type="protein sequence ID" value="Zm00001eb115430_P001"/>
    <property type="gene ID" value="Zm00001eb115430"/>
</dbReference>
<proteinExistence type="predicted"/>
<keyword evidence="3" id="KW-1185">Reference proteome</keyword>
<dbReference type="InParanoid" id="A0A804MVU8"/>
<organism evidence="2 3">
    <name type="scientific">Zea mays</name>
    <name type="common">Maize</name>
    <dbReference type="NCBI Taxonomy" id="4577"/>
    <lineage>
        <taxon>Eukaryota</taxon>
        <taxon>Viridiplantae</taxon>
        <taxon>Streptophyta</taxon>
        <taxon>Embryophyta</taxon>
        <taxon>Tracheophyta</taxon>
        <taxon>Spermatophyta</taxon>
        <taxon>Magnoliopsida</taxon>
        <taxon>Liliopsida</taxon>
        <taxon>Poales</taxon>
        <taxon>Poaceae</taxon>
        <taxon>PACMAD clade</taxon>
        <taxon>Panicoideae</taxon>
        <taxon>Andropogonodae</taxon>
        <taxon>Andropogoneae</taxon>
        <taxon>Tripsacinae</taxon>
        <taxon>Zea</taxon>
    </lineage>
</organism>
<protein>
    <submittedName>
        <fullName evidence="2">Uncharacterized protein</fullName>
    </submittedName>
</protein>
<evidence type="ECO:0000313" key="2">
    <source>
        <dbReference type="EnsemblPlants" id="Zm00001eb115430_P001"/>
    </source>
</evidence>
<reference evidence="3" key="1">
    <citation type="submission" date="2015-12" db="EMBL/GenBank/DDBJ databases">
        <title>Update maize B73 reference genome by single molecule sequencing technologies.</title>
        <authorList>
            <consortium name="Maize Genome Sequencing Project"/>
            <person name="Ware D."/>
        </authorList>
    </citation>
    <scope>NUCLEOTIDE SEQUENCE [LARGE SCALE GENOMIC DNA]</scope>
    <source>
        <strain evidence="3">cv. B73</strain>
    </source>
</reference>
<dbReference type="AlphaFoldDB" id="A0A804MVU8"/>
<reference evidence="2" key="2">
    <citation type="submission" date="2019-07" db="EMBL/GenBank/DDBJ databases">
        <authorList>
            <person name="Seetharam A."/>
            <person name="Woodhouse M."/>
            <person name="Cannon E."/>
        </authorList>
    </citation>
    <scope>NUCLEOTIDE SEQUENCE [LARGE SCALE GENOMIC DNA]</scope>
    <source>
        <strain evidence="2">cv. B73</strain>
    </source>
</reference>
<evidence type="ECO:0000256" key="1">
    <source>
        <dbReference type="SAM" id="MobiDB-lite"/>
    </source>
</evidence>
<evidence type="ECO:0000313" key="3">
    <source>
        <dbReference type="Proteomes" id="UP000007305"/>
    </source>
</evidence>
<accession>A0A804MVU8</accession>
<feature type="compositionally biased region" description="Pro residues" evidence="1">
    <location>
        <begin position="58"/>
        <end position="69"/>
    </location>
</feature>
<feature type="compositionally biased region" description="Pro residues" evidence="1">
    <location>
        <begin position="8"/>
        <end position="21"/>
    </location>
</feature>
<sequence>MRPISVVPVPPPPPARDPPSFPSLHGEVHHRRPFPGEPQPSTFLATGDLPSLALGGEPTPPPHGCPPRPQSRLRIRSPVSDTPILPDVAHGVDGELPHPATLHV</sequence>